<gene>
    <name evidence="1" type="ORF">GCM10011506_38080</name>
</gene>
<evidence type="ECO:0000313" key="1">
    <source>
        <dbReference type="EMBL" id="GGC48827.1"/>
    </source>
</evidence>
<dbReference type="Proteomes" id="UP000636010">
    <property type="component" value="Unassembled WGS sequence"/>
</dbReference>
<proteinExistence type="predicted"/>
<evidence type="ECO:0000313" key="2">
    <source>
        <dbReference type="Proteomes" id="UP000636010"/>
    </source>
</evidence>
<reference evidence="2" key="1">
    <citation type="journal article" date="2019" name="Int. J. Syst. Evol. Microbiol.">
        <title>The Global Catalogue of Microorganisms (GCM) 10K type strain sequencing project: providing services to taxonomists for standard genome sequencing and annotation.</title>
        <authorList>
            <consortium name="The Broad Institute Genomics Platform"/>
            <consortium name="The Broad Institute Genome Sequencing Center for Infectious Disease"/>
            <person name="Wu L."/>
            <person name="Ma J."/>
        </authorList>
    </citation>
    <scope>NUCLEOTIDE SEQUENCE [LARGE SCALE GENOMIC DNA]</scope>
    <source>
        <strain evidence="2">CGMCC 1.10832</strain>
    </source>
</reference>
<name>A0ABQ1MXY9_9BACT</name>
<keyword evidence="2" id="KW-1185">Reference proteome</keyword>
<accession>A0ABQ1MXY9</accession>
<protein>
    <submittedName>
        <fullName evidence="1">Uncharacterized protein</fullName>
    </submittedName>
</protein>
<dbReference type="EMBL" id="BMEC01000013">
    <property type="protein sequence ID" value="GGC48827.1"/>
    <property type="molecule type" value="Genomic_DNA"/>
</dbReference>
<sequence>MLNDILKFQKLNTMKYLLIGTFTFIFLQNCSAQLNDLSKTRWEFKDDNHMTDYIYFIDDEKYEFYSSESMLTYSGIYFVKSDTINLIRLYSDASSNMPKHSKMVVENDKIFFVRTYTLKKGVWEEVSHPPRDYSFIKQD</sequence>
<comment type="caution">
    <text evidence="1">The sequence shown here is derived from an EMBL/GenBank/DDBJ whole genome shotgun (WGS) entry which is preliminary data.</text>
</comment>
<organism evidence="1 2">
    <name type="scientific">Marivirga lumbricoides</name>
    <dbReference type="NCBI Taxonomy" id="1046115"/>
    <lineage>
        <taxon>Bacteria</taxon>
        <taxon>Pseudomonadati</taxon>
        <taxon>Bacteroidota</taxon>
        <taxon>Cytophagia</taxon>
        <taxon>Cytophagales</taxon>
        <taxon>Marivirgaceae</taxon>
        <taxon>Marivirga</taxon>
    </lineage>
</organism>